<dbReference type="RefSeq" id="WP_235614822.1">
    <property type="nucleotide sequence ID" value="NZ_BJCH01000023.1"/>
</dbReference>
<comment type="caution">
    <text evidence="1">The sequence shown here is derived from an EMBL/GenBank/DDBJ whole genome shotgun (WGS) entry which is preliminary data.</text>
</comment>
<accession>A0A6H9GJS4</accession>
<proteinExistence type="predicted"/>
<evidence type="ECO:0000313" key="1">
    <source>
        <dbReference type="EMBL" id="GCL46626.1"/>
    </source>
</evidence>
<dbReference type="Proteomes" id="UP000438874">
    <property type="component" value="Unassembled WGS sequence"/>
</dbReference>
<protein>
    <submittedName>
        <fullName evidence="1">Uncharacterized protein</fullName>
    </submittedName>
</protein>
<gene>
    <name evidence="1" type="ORF">NIES3787_23220</name>
</gene>
<dbReference type="EMBL" id="BJCH01000023">
    <property type="protein sequence ID" value="GCL46626.1"/>
    <property type="molecule type" value="Genomic_DNA"/>
</dbReference>
<reference evidence="1 2" key="1">
    <citation type="submission" date="2019-02" db="EMBL/GenBank/DDBJ databases">
        <title>Draft genome sequence of Arthrospira platensis NIES-3787.</title>
        <authorList>
            <person name="Yamaguchi H."/>
            <person name="Suzuki S."/>
            <person name="Kawachi M."/>
        </authorList>
    </citation>
    <scope>NUCLEOTIDE SEQUENCE [LARGE SCALE GENOMIC DNA]</scope>
    <source>
        <strain evidence="1 2">NIES-3787</strain>
    </source>
</reference>
<evidence type="ECO:0000313" key="2">
    <source>
        <dbReference type="Proteomes" id="UP000438874"/>
    </source>
</evidence>
<organism evidence="1 2">
    <name type="scientific">Microcystis aeruginosa NIES-3787</name>
    <dbReference type="NCBI Taxonomy" id="2517782"/>
    <lineage>
        <taxon>Bacteria</taxon>
        <taxon>Bacillati</taxon>
        <taxon>Cyanobacteriota</taxon>
        <taxon>Cyanophyceae</taxon>
        <taxon>Oscillatoriophycideae</taxon>
        <taxon>Chroococcales</taxon>
        <taxon>Microcystaceae</taxon>
        <taxon>Microcystis</taxon>
    </lineage>
</organism>
<name>A0A6H9GJS4_MICAE</name>
<sequence length="151" mass="16975">MKDVLNIGKKFREFVSSIKSNTIDKDKTRSTKQGNSTASLCLAVPASAVYKLRKGDSLSRDEVVRLIDCATEFLCVPEYKKISVETIPDEGRSPESRLKFYVRINLKNGGNIIGKETQYGMKRELPLNATGKVTEIGFLKNVSILRKFNRI</sequence>
<dbReference type="AlphaFoldDB" id="A0A6H9GJS4"/>